<organism evidence="1 2">
    <name type="scientific">Trifolium pratense</name>
    <name type="common">Red clover</name>
    <dbReference type="NCBI Taxonomy" id="57577"/>
    <lineage>
        <taxon>Eukaryota</taxon>
        <taxon>Viridiplantae</taxon>
        <taxon>Streptophyta</taxon>
        <taxon>Embryophyta</taxon>
        <taxon>Tracheophyta</taxon>
        <taxon>Spermatophyta</taxon>
        <taxon>Magnoliopsida</taxon>
        <taxon>eudicotyledons</taxon>
        <taxon>Gunneridae</taxon>
        <taxon>Pentapetalae</taxon>
        <taxon>rosids</taxon>
        <taxon>fabids</taxon>
        <taxon>Fabales</taxon>
        <taxon>Fabaceae</taxon>
        <taxon>Papilionoideae</taxon>
        <taxon>50 kb inversion clade</taxon>
        <taxon>NPAAA clade</taxon>
        <taxon>Hologalegina</taxon>
        <taxon>IRL clade</taxon>
        <taxon>Trifolieae</taxon>
        <taxon>Trifolium</taxon>
    </lineage>
</organism>
<proteinExistence type="predicted"/>
<protein>
    <submittedName>
        <fullName evidence="1">Uncharacterized protein</fullName>
    </submittedName>
</protein>
<sequence length="171" mass="18892">MVHQSFILLVFLLCITSSYSTKFVQVDEICQKAKNPSFCSTLLNSKKGADLVSLAQYTIGVLRVNMTNTVKLINTLIAQSGNDVKALTHYKMCLKEFVNDGGALFVLGNVERVLKEGNYHLMSVGANDIMQDIRNCIYDTSYHDTSSLPSYGEVALQIDQIIQIIAGLFTA</sequence>
<name>A0ACB0L5Q5_TRIPR</name>
<dbReference type="Proteomes" id="UP001177021">
    <property type="component" value="Unassembled WGS sequence"/>
</dbReference>
<dbReference type="EMBL" id="CASHSV030000409">
    <property type="protein sequence ID" value="CAJ2663494.1"/>
    <property type="molecule type" value="Genomic_DNA"/>
</dbReference>
<evidence type="ECO:0000313" key="2">
    <source>
        <dbReference type="Proteomes" id="UP001177021"/>
    </source>
</evidence>
<accession>A0ACB0L5Q5</accession>
<keyword evidence="2" id="KW-1185">Reference proteome</keyword>
<evidence type="ECO:0000313" key="1">
    <source>
        <dbReference type="EMBL" id="CAJ2663494.1"/>
    </source>
</evidence>
<comment type="caution">
    <text evidence="1">The sequence shown here is derived from an EMBL/GenBank/DDBJ whole genome shotgun (WGS) entry which is preliminary data.</text>
</comment>
<gene>
    <name evidence="1" type="ORF">MILVUS5_LOCUS28909</name>
</gene>
<reference evidence="1" key="1">
    <citation type="submission" date="2023-10" db="EMBL/GenBank/DDBJ databases">
        <authorList>
            <person name="Rodriguez Cubillos JULIANA M."/>
            <person name="De Vega J."/>
        </authorList>
    </citation>
    <scope>NUCLEOTIDE SEQUENCE</scope>
</reference>